<name>A0A2H0VEN5_9BACT</name>
<dbReference type="CDD" id="cd02440">
    <property type="entry name" value="AdoMet_MTases"/>
    <property type="match status" value="1"/>
</dbReference>
<evidence type="ECO:0000313" key="3">
    <source>
        <dbReference type="Proteomes" id="UP000230557"/>
    </source>
</evidence>
<dbReference type="AlphaFoldDB" id="A0A2H0VEN5"/>
<dbReference type="SUPFAM" id="SSF53335">
    <property type="entry name" value="S-adenosyl-L-methionine-dependent methyltransferases"/>
    <property type="match status" value="1"/>
</dbReference>
<dbReference type="GO" id="GO:0008757">
    <property type="term" value="F:S-adenosylmethionine-dependent methyltransferase activity"/>
    <property type="evidence" value="ECO:0007669"/>
    <property type="project" value="InterPro"/>
</dbReference>
<proteinExistence type="predicted"/>
<dbReference type="PANTHER" id="PTHR43464">
    <property type="entry name" value="METHYLTRANSFERASE"/>
    <property type="match status" value="1"/>
</dbReference>
<dbReference type="InterPro" id="IPR013216">
    <property type="entry name" value="Methyltransf_11"/>
</dbReference>
<dbReference type="EMBL" id="PFAJ01000061">
    <property type="protein sequence ID" value="PIR96809.1"/>
    <property type="molecule type" value="Genomic_DNA"/>
</dbReference>
<dbReference type="Pfam" id="PF08241">
    <property type="entry name" value="Methyltransf_11"/>
    <property type="match status" value="1"/>
</dbReference>
<protein>
    <recommendedName>
        <fullName evidence="1">Methyltransferase type 11 domain-containing protein</fullName>
    </recommendedName>
</protein>
<evidence type="ECO:0000259" key="1">
    <source>
        <dbReference type="Pfam" id="PF08241"/>
    </source>
</evidence>
<feature type="domain" description="Methyltransferase type 11" evidence="1">
    <location>
        <begin position="49"/>
        <end position="139"/>
    </location>
</feature>
<dbReference type="Proteomes" id="UP000230557">
    <property type="component" value="Unassembled WGS sequence"/>
</dbReference>
<gene>
    <name evidence="2" type="ORF">COT91_04630</name>
</gene>
<accession>A0A2H0VEN5</accession>
<dbReference type="Gene3D" id="3.40.50.150">
    <property type="entry name" value="Vaccinia Virus protein VP39"/>
    <property type="match status" value="1"/>
</dbReference>
<dbReference type="InterPro" id="IPR029063">
    <property type="entry name" value="SAM-dependent_MTases_sf"/>
</dbReference>
<sequence>MSFAKTIIDKLAGNSKIFTFLRKVLEINFIVQKRLVKKYFGDVASQKVLDIGCGTGEFADLFKKADYYGVDISEDYIAFAKRNKPGKFSVMDATQLQFLDNEFDKVLIMAILHHLDDETVKKVLAEAKRVVKPGGQILIMEDAKIKSLLNFITKPLQSLDKGDYIRNAKEYTSLVALYFEIEKQGEFRSGAITYAYFLAR</sequence>
<evidence type="ECO:0000313" key="2">
    <source>
        <dbReference type="EMBL" id="PIR96809.1"/>
    </source>
</evidence>
<comment type="caution">
    <text evidence="2">The sequence shown here is derived from an EMBL/GenBank/DDBJ whole genome shotgun (WGS) entry which is preliminary data.</text>
</comment>
<reference evidence="3" key="1">
    <citation type="submission" date="2017-09" db="EMBL/GenBank/DDBJ databases">
        <title>Depth-based differentiation of microbial function through sediment-hosted aquifers and enrichment of novel symbionts in the deep terrestrial subsurface.</title>
        <authorList>
            <person name="Probst A.J."/>
            <person name="Ladd B."/>
            <person name="Jarett J.K."/>
            <person name="Geller-Mcgrath D.E."/>
            <person name="Sieber C.M.K."/>
            <person name="Emerson J.B."/>
            <person name="Anantharaman K."/>
            <person name="Thomas B.C."/>
            <person name="Malmstrom R."/>
            <person name="Stieglmeier M."/>
            <person name="Klingl A."/>
            <person name="Woyke T."/>
            <person name="Ryan C.M."/>
            <person name="Banfield J.F."/>
        </authorList>
    </citation>
    <scope>NUCLEOTIDE SEQUENCE [LARGE SCALE GENOMIC DNA]</scope>
</reference>
<dbReference type="PANTHER" id="PTHR43464:SF83">
    <property type="entry name" value="MALONYL-[ACYL-CARRIER PROTEIN] O-METHYLTRANSFERASE"/>
    <property type="match status" value="1"/>
</dbReference>
<organism evidence="2 3">
    <name type="scientific">Candidatus Doudnabacteria bacterium CG10_big_fil_rev_8_21_14_0_10_41_10</name>
    <dbReference type="NCBI Taxonomy" id="1974551"/>
    <lineage>
        <taxon>Bacteria</taxon>
        <taxon>Candidatus Doudnaibacteriota</taxon>
    </lineage>
</organism>